<dbReference type="GO" id="GO:0061630">
    <property type="term" value="F:ubiquitin protein ligase activity"/>
    <property type="evidence" value="ECO:0007669"/>
    <property type="project" value="UniProtKB-UniRule"/>
</dbReference>
<feature type="domain" description="UBR-type" evidence="11">
    <location>
        <begin position="85"/>
        <end position="156"/>
    </location>
</feature>
<feature type="zinc finger region" description="UBR-type" evidence="9">
    <location>
        <begin position="85"/>
        <end position="156"/>
    </location>
</feature>
<dbReference type="GO" id="GO:0000151">
    <property type="term" value="C:ubiquitin ligase complex"/>
    <property type="evidence" value="ECO:0007669"/>
    <property type="project" value="TreeGrafter"/>
</dbReference>
<sequence>MSFIASAESFAACISEGFSSDENAIPDGLLLAFVEAEHPASSLPEFLEAGLLAAIRVADPCASCTSVKEYLEHLHMEKASSAPRGVCGYMFKQNDIAWNCRDCQMDDTCVLCQSCFQNSNHEGHQVFFHRTSPGGMCDCGDDEAWKREGFCCFHKGIDTVPAIQVSLPQPLERVLVGIIKEFVRFLTYVAHRSIASFDDEHAAELAEETRLAHLIKFPHDPKPKIFHVRISNDDVHTDEDLIVSLQKKGFGAVFAQSFTRDVDRQGCGILRKDQTFVQALDLMRMMQVENWFVSIVDDRHLAMERVCTFALEYLLSLASPVVQTMLVEQLFTKPHAELPMYKHDPSDIREPLRVLLQATPFINKTIFQLLSQVYLKIMGEKEQKQQFSKMYAKMYNRLALQYFCGKGTNKESLFHLGVQIFTTPSIVNNLVDRGFMDELLSALQSGFELAECEDHTLSMAHMVIRFRRYQPLVMDLNHIIVNPSISTRFCSDGALETYCSLLQNLAGINLQRRVPESHHHIESEDDQAWIGAFNLHLTTAAIAPALFKGLRPCEPVEFNNYLTKISDTVWPLLYPQTPFNYHVFNLFGESYRLVEYSVNKDVVSMHYPLHHLFSRVVLEWLAASLEPSLPIADREVVDAMLEFPLRTFVLASQVVSNLWVRNGNDLMLRQLTSYYNIGFNLSFRDLDLHLIQSSVVYSGPDHFFASFLDRYGVYAWLSKDRESWLEKIPPNKQTMYLADCLLKFLWIVTELPPPPEQPIYVLLRREVVHFLSYQPFLYSALREQTEPLYAHPRLENVSDDTKNKQLIAILKEVADYQTVSAHDMTPTKFGLKPAFFQEYDPSFVHLSPTNHVKAQVARQESVFKHWQPTSELIPMVMSLPAYHPSFHDCRALIVKPHTFEFIQLCLKSSNVRKDETVLTRIVHILTIQLLVLNDPLITIAKGQFVRELCISMDLSDEPLAAKRLKTETIGGVGSDSIVGVLAETALGYRSNLEASTKPLLSAILYLLKEYTKMDERIATFLENEVFPKQAEHDSNEPMDHKARLALQKKKQQQAMAAIMQRQSQFAQSMLQDENLDDEMDEAEEESGDTAQPCPECIICTQTKKDESVMFIALSQVTTPMRKYMYDSVSPRIHVQLCGHAVHLPCFVKYQSTVVRDAGNIINQQGSVAFDASMGEFLCPLCKSLSNTTIPFVPRAIPLKPLPRETMLESFFQGSGQSDKITEYLLSSLPTALTSAPPMETVAHAFDGMCAFLMTLRNYRPINLANPMSIVQLVLDIVHQGFDAAELQGLSAALFTLEYSEEPVDLKQRMGIYLPSEVEQLLNPFTTRDDAKFHALLLLLNRLAVMMPSVTYKNVIPVAISRALVPSNHKEFYGALAQSDYAVTIASGMPPMFGLPLLGQDLFSTLLLVCSVVREKAEMLWAIRCFCALNMVQVMLTCIQSCEDVVDAPETLPDSQSASDLVEWRAKLAETLNISVDPAAPQGALLEYLFESTSLTFLRKATLLARAIFHGPNDSDAALYVNFINHLQLSSNFEEMCSQLGVPLPADLIASASFTNYITEQLNLFADTRAPFAWKNPIDPPMESGVEGTLACLPRLALIKHNKQLWVDHLAMTHLSNSYTDYYALHSQHLCPTTQLPQESTAICMRCGTAVCAGTECCKRSGRGSCFQHVEHCGHGNGAFFLLKVCRMLFVSSHGRSVFFPSPYVDEFGEEDIYVKRGRPLLLRPKRLLAVIQHLGGHTIASEVSKVRRIAEQYIRAYYY</sequence>
<protein>
    <recommendedName>
        <fullName evidence="10">E3 ubiquitin-protein ligase</fullName>
        <ecNumber evidence="10">2.3.2.27</ecNumber>
    </recommendedName>
</protein>
<keyword evidence="3 10" id="KW-0808">Transferase</keyword>
<evidence type="ECO:0000256" key="5">
    <source>
        <dbReference type="ARBA" id="ARBA00022771"/>
    </source>
</evidence>
<evidence type="ECO:0000256" key="3">
    <source>
        <dbReference type="ARBA" id="ARBA00022679"/>
    </source>
</evidence>
<dbReference type="InterPro" id="IPR055194">
    <property type="entry name" value="UBR1-like_WH"/>
</dbReference>
<dbReference type="InterPro" id="IPR044046">
    <property type="entry name" value="E3_ligase_UBR-like_C"/>
</dbReference>
<dbReference type="Proteomes" id="UP000243217">
    <property type="component" value="Unassembled WGS sequence"/>
</dbReference>
<comment type="similarity">
    <text evidence="8 10">Belongs to the E3 ubiquitin-protein ligase UBR1-like family.</text>
</comment>
<comment type="catalytic activity">
    <reaction evidence="1 10">
        <text>S-ubiquitinyl-[E2 ubiquitin-conjugating enzyme]-L-cysteine + [acceptor protein]-L-lysine = [E2 ubiquitin-conjugating enzyme]-L-cysteine + N(6)-ubiquitinyl-[acceptor protein]-L-lysine.</text>
        <dbReference type="EC" id="2.3.2.27"/>
    </reaction>
</comment>
<evidence type="ECO:0000256" key="9">
    <source>
        <dbReference type="PROSITE-ProRule" id="PRU00508"/>
    </source>
</evidence>
<dbReference type="EC" id="2.3.2.27" evidence="10"/>
<comment type="function">
    <text evidence="10">Ubiquitin ligase protein which is a component of the N-end rule pathway. Recognizes and binds to proteins bearing specific N-terminal residues that are destabilizing according to the N-end rule, leading to their ubiquitination and subsequent degradation.</text>
</comment>
<dbReference type="GO" id="GO:0016567">
    <property type="term" value="P:protein ubiquitination"/>
    <property type="evidence" value="ECO:0007669"/>
    <property type="project" value="UniProtKB-UniRule"/>
</dbReference>
<comment type="pathway">
    <text evidence="2 10">Protein modification; protein ubiquitination.</text>
</comment>
<dbReference type="PANTHER" id="PTHR21497:SF24">
    <property type="entry name" value="E3 UBIQUITIN-PROTEIN LIGASE UBR1"/>
    <property type="match status" value="1"/>
</dbReference>
<evidence type="ECO:0000256" key="8">
    <source>
        <dbReference type="ARBA" id="ARBA00046341"/>
    </source>
</evidence>
<dbReference type="GO" id="GO:0008270">
    <property type="term" value="F:zinc ion binding"/>
    <property type="evidence" value="ECO:0007669"/>
    <property type="project" value="UniProtKB-UniRule"/>
</dbReference>
<keyword evidence="5 10" id="KW-0863">Zinc-finger</keyword>
<dbReference type="OrthoDB" id="26387at2759"/>
<dbReference type="Pfam" id="PF22960">
    <property type="entry name" value="WHD_UBR1"/>
    <property type="match status" value="1"/>
</dbReference>
<dbReference type="UniPathway" id="UPA00143"/>
<evidence type="ECO:0000313" key="13">
    <source>
        <dbReference type="Proteomes" id="UP000243217"/>
    </source>
</evidence>
<dbReference type="Pfam" id="PF18995">
    <property type="entry name" value="PRT6_C"/>
    <property type="match status" value="1"/>
</dbReference>
<keyword evidence="13" id="KW-1185">Reference proteome</keyword>
<gene>
    <name evidence="12" type="ORF">THRCLA_03901</name>
</gene>
<dbReference type="Pfam" id="PF02207">
    <property type="entry name" value="zf-UBR"/>
    <property type="match status" value="1"/>
</dbReference>
<dbReference type="GO" id="GO:0005737">
    <property type="term" value="C:cytoplasm"/>
    <property type="evidence" value="ECO:0007669"/>
    <property type="project" value="TreeGrafter"/>
</dbReference>
<dbReference type="FunFam" id="2.10.110.30:FF:000002">
    <property type="entry name" value="Putative e3 ubiquitin-protein ligase ubr3"/>
    <property type="match status" value="1"/>
</dbReference>
<accession>A0A1W0A0L9</accession>
<evidence type="ECO:0000256" key="6">
    <source>
        <dbReference type="ARBA" id="ARBA00022786"/>
    </source>
</evidence>
<proteinExistence type="inferred from homology"/>
<dbReference type="CDD" id="cd19673">
    <property type="entry name" value="UBR-box_UBR3"/>
    <property type="match status" value="1"/>
</dbReference>
<dbReference type="EMBL" id="JNBS01000760">
    <property type="protein sequence ID" value="OQS03808.1"/>
    <property type="molecule type" value="Genomic_DNA"/>
</dbReference>
<reference evidence="12 13" key="1">
    <citation type="journal article" date="2014" name="Genome Biol. Evol.">
        <title>The secreted proteins of Achlya hypogyna and Thraustotheca clavata identify the ancestral oomycete secretome and reveal gene acquisitions by horizontal gene transfer.</title>
        <authorList>
            <person name="Misner I."/>
            <person name="Blouin N."/>
            <person name="Leonard G."/>
            <person name="Richards T.A."/>
            <person name="Lane C.E."/>
        </authorList>
    </citation>
    <scope>NUCLEOTIDE SEQUENCE [LARGE SCALE GENOMIC DNA]</scope>
    <source>
        <strain evidence="12 13">ATCC 34112</strain>
    </source>
</reference>
<name>A0A1W0A0L9_9STRA</name>
<comment type="caution">
    <text evidence="12">The sequence shown here is derived from an EMBL/GenBank/DDBJ whole genome shotgun (WGS) entry which is preliminary data.</text>
</comment>
<evidence type="ECO:0000256" key="10">
    <source>
        <dbReference type="RuleBase" id="RU366018"/>
    </source>
</evidence>
<evidence type="ECO:0000313" key="12">
    <source>
        <dbReference type="EMBL" id="OQS03808.1"/>
    </source>
</evidence>
<keyword evidence="6 10" id="KW-0833">Ubl conjugation pathway</keyword>
<organism evidence="12 13">
    <name type="scientific">Thraustotheca clavata</name>
    <dbReference type="NCBI Taxonomy" id="74557"/>
    <lineage>
        <taxon>Eukaryota</taxon>
        <taxon>Sar</taxon>
        <taxon>Stramenopiles</taxon>
        <taxon>Oomycota</taxon>
        <taxon>Saprolegniomycetes</taxon>
        <taxon>Saprolegniales</taxon>
        <taxon>Achlyaceae</taxon>
        <taxon>Thraustotheca</taxon>
    </lineage>
</organism>
<dbReference type="PROSITE" id="PS51157">
    <property type="entry name" value="ZF_UBR"/>
    <property type="match status" value="1"/>
</dbReference>
<keyword evidence="7 10" id="KW-0862">Zinc</keyword>
<dbReference type="Gene3D" id="2.10.110.30">
    <property type="match status" value="1"/>
</dbReference>
<dbReference type="PANTHER" id="PTHR21497">
    <property type="entry name" value="UBIQUITIN LIGASE E3 ALPHA-RELATED"/>
    <property type="match status" value="1"/>
</dbReference>
<dbReference type="InterPro" id="IPR039164">
    <property type="entry name" value="UBR1-like"/>
</dbReference>
<evidence type="ECO:0000256" key="1">
    <source>
        <dbReference type="ARBA" id="ARBA00000900"/>
    </source>
</evidence>
<evidence type="ECO:0000259" key="11">
    <source>
        <dbReference type="PROSITE" id="PS51157"/>
    </source>
</evidence>
<evidence type="ECO:0000256" key="2">
    <source>
        <dbReference type="ARBA" id="ARBA00004906"/>
    </source>
</evidence>
<dbReference type="STRING" id="74557.A0A1W0A0L9"/>
<dbReference type="GO" id="GO:0071596">
    <property type="term" value="P:ubiquitin-dependent protein catabolic process via the N-end rule pathway"/>
    <property type="evidence" value="ECO:0007669"/>
    <property type="project" value="UniProtKB-UniRule"/>
</dbReference>
<dbReference type="InterPro" id="IPR003126">
    <property type="entry name" value="Znf_UBR"/>
</dbReference>
<keyword evidence="4 10" id="KW-0479">Metal-binding</keyword>
<dbReference type="SMART" id="SM00396">
    <property type="entry name" value="ZnF_UBR1"/>
    <property type="match status" value="1"/>
</dbReference>
<evidence type="ECO:0000256" key="7">
    <source>
        <dbReference type="ARBA" id="ARBA00022833"/>
    </source>
</evidence>
<evidence type="ECO:0000256" key="4">
    <source>
        <dbReference type="ARBA" id="ARBA00022723"/>
    </source>
</evidence>